<feature type="compositionally biased region" description="Low complexity" evidence="1">
    <location>
        <begin position="151"/>
        <end position="163"/>
    </location>
</feature>
<proteinExistence type="predicted"/>
<accession>A0A835CFQ1</accession>
<feature type="compositionally biased region" description="Low complexity" evidence="1">
    <location>
        <begin position="291"/>
        <end position="302"/>
    </location>
</feature>
<evidence type="ECO:0000313" key="4">
    <source>
        <dbReference type="Proteomes" id="UP000634136"/>
    </source>
</evidence>
<dbReference type="Proteomes" id="UP000634136">
    <property type="component" value="Unassembled WGS sequence"/>
</dbReference>
<evidence type="ECO:0000259" key="2">
    <source>
        <dbReference type="Pfam" id="PF07727"/>
    </source>
</evidence>
<protein>
    <submittedName>
        <fullName evidence="3">Retrovirus-related Pol polyprotein from transposon RE1</fullName>
    </submittedName>
</protein>
<organism evidence="3 4">
    <name type="scientific">Senna tora</name>
    <dbReference type="NCBI Taxonomy" id="362788"/>
    <lineage>
        <taxon>Eukaryota</taxon>
        <taxon>Viridiplantae</taxon>
        <taxon>Streptophyta</taxon>
        <taxon>Embryophyta</taxon>
        <taxon>Tracheophyta</taxon>
        <taxon>Spermatophyta</taxon>
        <taxon>Magnoliopsida</taxon>
        <taxon>eudicotyledons</taxon>
        <taxon>Gunneridae</taxon>
        <taxon>Pentapetalae</taxon>
        <taxon>rosids</taxon>
        <taxon>fabids</taxon>
        <taxon>Fabales</taxon>
        <taxon>Fabaceae</taxon>
        <taxon>Caesalpinioideae</taxon>
        <taxon>Cassia clade</taxon>
        <taxon>Senna</taxon>
    </lineage>
</organism>
<dbReference type="AlphaFoldDB" id="A0A835CFQ1"/>
<feature type="compositionally biased region" description="Polar residues" evidence="1">
    <location>
        <begin position="274"/>
        <end position="286"/>
    </location>
</feature>
<dbReference type="EMBL" id="JAAIUW010000003">
    <property type="protein sequence ID" value="KAF7838980.1"/>
    <property type="molecule type" value="Genomic_DNA"/>
</dbReference>
<reference evidence="3" key="1">
    <citation type="submission" date="2020-09" db="EMBL/GenBank/DDBJ databases">
        <title>Genome-Enabled Discovery of Anthraquinone Biosynthesis in Senna tora.</title>
        <authorList>
            <person name="Kang S.-H."/>
            <person name="Pandey R.P."/>
            <person name="Lee C.-M."/>
            <person name="Sim J.-S."/>
            <person name="Jeong J.-T."/>
            <person name="Choi B.-S."/>
            <person name="Jung M."/>
            <person name="Ginzburg D."/>
            <person name="Zhao K."/>
            <person name="Won S.Y."/>
            <person name="Oh T.-J."/>
            <person name="Yu Y."/>
            <person name="Kim N.-H."/>
            <person name="Lee O.R."/>
            <person name="Lee T.-H."/>
            <person name="Bashyal P."/>
            <person name="Kim T.-S."/>
            <person name="Lee W.-H."/>
            <person name="Kawkins C."/>
            <person name="Kim C.-K."/>
            <person name="Kim J.S."/>
            <person name="Ahn B.O."/>
            <person name="Rhee S.Y."/>
            <person name="Sohng J.K."/>
        </authorList>
    </citation>
    <scope>NUCLEOTIDE SEQUENCE</scope>
    <source>
        <tissue evidence="3">Leaf</tissue>
    </source>
</reference>
<name>A0A835CFQ1_9FABA</name>
<dbReference type="OrthoDB" id="7473114at2759"/>
<dbReference type="InterPro" id="IPR013103">
    <property type="entry name" value="RVT_2"/>
</dbReference>
<feature type="region of interest" description="Disordered" evidence="1">
    <location>
        <begin position="131"/>
        <end position="177"/>
    </location>
</feature>
<feature type="domain" description="Reverse transcriptase Ty1/copia-type" evidence="2">
    <location>
        <begin position="473"/>
        <end position="521"/>
    </location>
</feature>
<dbReference type="PANTHER" id="PTHR11439:SF455">
    <property type="entry name" value="RLK (RECEPTOR-LIKE PROTEIN KINASE) 8, PUTATIVE-RELATED"/>
    <property type="match status" value="1"/>
</dbReference>
<dbReference type="PANTHER" id="PTHR11439">
    <property type="entry name" value="GAG-POL-RELATED RETROTRANSPOSON"/>
    <property type="match status" value="1"/>
</dbReference>
<dbReference type="Pfam" id="PF07727">
    <property type="entry name" value="RVT_2"/>
    <property type="match status" value="2"/>
</dbReference>
<evidence type="ECO:0000256" key="1">
    <source>
        <dbReference type="SAM" id="MobiDB-lite"/>
    </source>
</evidence>
<sequence length="698" mass="76920">MASSSSSISFAASGSSVSAARTTKSSSLFNFSSQNVSIKLDRDNYLFWESVVRLFIKGNRLLSHIDGLTAPPPRVLPDGDKTIPTQHMMIGKMLIPCLWSNLTWVEVTSELLAFESRIDQLNQFSSLSIQPSTNVAQRDESKNSGSGQNTSGSPWRGGSPQGRPRGRGRGPRDGARCRGFNGNRPYCTLCERQGHAVHNCYYRFDRNFQPPTHGRNLDGSSNAFSQSPQAFYAVPLILREKSRDSVSDLSSSRVEMENIVDEEDGATDTFLPNDAQTRGESPLNLSKSRDSLTLSHASSSSSQNREGEAGPNAEDENRNSNTSSNSEVLAQPSTHRMVTRAKDGIFKPKHPFVGLLHSEAETLLSQVTVPKNIAVALQTPHWKEAMEEEFRALQRNNTWILVPPVSSRKVIDCRWVLKTKLKPDGSLLKYKARLVAKGFQQAPGLDYGETFSPVVKPITIRVVLTAAVTLGWEDLGSAYYFLGIEINQSQSGMHLCQSKYVLDILKRFNMLDCAPVPTPMIIGRQYSKNEGEPLKDPTPYRQAIGSLQYLTNTRPDIAFSVNKLSQFLACPTDVHLQGVKRILRYLKGDSLYGCATEERPGSGPTIVCYDVKDKHVGIAERESGAKPGTCIKDGLNKDCHTPTGRKIAGVNSLIGSMASLKHKRCLQVLAEARKWSPQLPSSLHTISILATQIEVEHS</sequence>
<gene>
    <name evidence="3" type="ORF">G2W53_007462</name>
</gene>
<feature type="domain" description="Reverse transcriptase Ty1/copia-type" evidence="2">
    <location>
        <begin position="396"/>
        <end position="472"/>
    </location>
</feature>
<feature type="region of interest" description="Disordered" evidence="1">
    <location>
        <begin position="247"/>
        <end position="335"/>
    </location>
</feature>
<keyword evidence="4" id="KW-1185">Reference proteome</keyword>
<comment type="caution">
    <text evidence="3">The sequence shown here is derived from an EMBL/GenBank/DDBJ whole genome shotgun (WGS) entry which is preliminary data.</text>
</comment>
<evidence type="ECO:0000313" key="3">
    <source>
        <dbReference type="EMBL" id="KAF7838980.1"/>
    </source>
</evidence>